<dbReference type="GO" id="GO:0008295">
    <property type="term" value="P:spermidine biosynthetic process"/>
    <property type="evidence" value="ECO:0007669"/>
    <property type="project" value="UniProtKB-KW"/>
</dbReference>
<evidence type="ECO:0000256" key="2">
    <source>
        <dbReference type="ARBA" id="ARBA00022793"/>
    </source>
</evidence>
<evidence type="ECO:0000256" key="7">
    <source>
        <dbReference type="ARBA" id="ARBA00023239"/>
    </source>
</evidence>
<protein>
    <submittedName>
        <fullName evidence="10">Adenosylmethionine decarboxylase</fullName>
        <ecNumber evidence="10">4.1.1.50</ecNumber>
    </submittedName>
</protein>
<reference evidence="10" key="1">
    <citation type="submission" date="2021-03" db="EMBL/GenBank/DDBJ databases">
        <title>Sagittula salina sp. nov. strain M10.9X isolated from the marine waste.</title>
        <authorList>
            <person name="Satari L."/>
            <person name="Molina-Menor E."/>
            <person name="Vidal-Verdu A."/>
            <person name="Pascual J."/>
            <person name="Pereto J."/>
            <person name="Porcar M."/>
        </authorList>
    </citation>
    <scope>NUCLEOTIDE SEQUENCE</scope>
    <source>
        <strain evidence="10">M10.9X</strain>
    </source>
</reference>
<evidence type="ECO:0000256" key="1">
    <source>
        <dbReference type="ARBA" id="ARBA00001928"/>
    </source>
</evidence>
<evidence type="ECO:0000256" key="6">
    <source>
        <dbReference type="ARBA" id="ARBA00023145"/>
    </source>
</evidence>
<keyword evidence="4" id="KW-0745">Spermidine biosynthesis</keyword>
<keyword evidence="9" id="KW-0670">Pyruvate</keyword>
<dbReference type="SUPFAM" id="SSF56276">
    <property type="entry name" value="S-adenosylmethionine decarboxylase"/>
    <property type="match status" value="1"/>
</dbReference>
<evidence type="ECO:0000256" key="4">
    <source>
        <dbReference type="ARBA" id="ARBA00023066"/>
    </source>
</evidence>
<dbReference type="Proteomes" id="UP000675940">
    <property type="component" value="Unassembled WGS sequence"/>
</dbReference>
<dbReference type="PANTHER" id="PTHR33866:SF2">
    <property type="entry name" value="S-ADENOSYLMETHIONINE DECARBOXYLASE PROENZYME"/>
    <property type="match status" value="1"/>
</dbReference>
<proteinExistence type="predicted"/>
<organism evidence="10 11">
    <name type="scientific">Sagittula salina</name>
    <dbReference type="NCBI Taxonomy" id="2820268"/>
    <lineage>
        <taxon>Bacteria</taxon>
        <taxon>Pseudomonadati</taxon>
        <taxon>Pseudomonadota</taxon>
        <taxon>Alphaproteobacteria</taxon>
        <taxon>Rhodobacterales</taxon>
        <taxon>Roseobacteraceae</taxon>
        <taxon>Sagittula</taxon>
    </lineage>
</organism>
<evidence type="ECO:0000256" key="9">
    <source>
        <dbReference type="ARBA" id="ARBA00023317"/>
    </source>
</evidence>
<dbReference type="EMBL" id="JAGISH010000007">
    <property type="protein sequence ID" value="MBP0483555.1"/>
    <property type="molecule type" value="Genomic_DNA"/>
</dbReference>
<dbReference type="NCBIfam" id="TIGR03330">
    <property type="entry name" value="SAM_DCase_Bsu"/>
    <property type="match status" value="1"/>
</dbReference>
<comment type="cofactor">
    <cofactor evidence="1">
        <name>pyruvate</name>
        <dbReference type="ChEBI" id="CHEBI:15361"/>
    </cofactor>
</comment>
<dbReference type="Pfam" id="PF02675">
    <property type="entry name" value="AdoMet_dc"/>
    <property type="match status" value="1"/>
</dbReference>
<dbReference type="EC" id="4.1.1.50" evidence="10"/>
<dbReference type="GO" id="GO:0005829">
    <property type="term" value="C:cytosol"/>
    <property type="evidence" value="ECO:0007669"/>
    <property type="project" value="TreeGrafter"/>
</dbReference>
<dbReference type="Gene3D" id="3.60.90.10">
    <property type="entry name" value="S-adenosylmethionine decarboxylase"/>
    <property type="match status" value="1"/>
</dbReference>
<keyword evidence="5" id="KW-0620">Polyamine biosynthesis</keyword>
<accession>A0A940MPN3</accession>
<evidence type="ECO:0000256" key="5">
    <source>
        <dbReference type="ARBA" id="ARBA00023115"/>
    </source>
</evidence>
<keyword evidence="7 10" id="KW-0456">Lyase</keyword>
<dbReference type="InterPro" id="IPR003826">
    <property type="entry name" value="AdoMetDC_fam_prok"/>
</dbReference>
<evidence type="ECO:0000256" key="3">
    <source>
        <dbReference type="ARBA" id="ARBA00022813"/>
    </source>
</evidence>
<keyword evidence="11" id="KW-1185">Reference proteome</keyword>
<keyword evidence="6" id="KW-0865">Zymogen</keyword>
<comment type="caution">
    <text evidence="10">The sequence shown here is derived from an EMBL/GenBank/DDBJ whole genome shotgun (WGS) entry which is preliminary data.</text>
</comment>
<dbReference type="InterPro" id="IPR017716">
    <property type="entry name" value="S-AdoMet_deCOase_pro-enz"/>
</dbReference>
<evidence type="ECO:0000313" key="11">
    <source>
        <dbReference type="Proteomes" id="UP000675940"/>
    </source>
</evidence>
<dbReference type="PANTHER" id="PTHR33866">
    <property type="entry name" value="S-ADENOSYLMETHIONINE DECARBOXYLASE PROENZYME"/>
    <property type="match status" value="1"/>
</dbReference>
<gene>
    <name evidence="10" type="primary">speD</name>
    <name evidence="10" type="ORF">J5474_13770</name>
</gene>
<keyword evidence="2" id="KW-0210">Decarboxylase</keyword>
<sequence>MTLISPSPTSVTAPPKAGRSAPLGRHMIAEFHGAADLLDAVAVRPVLRQAAEDAGAVVLEVRTHDFGARAGFTGVALLAESHISVHTWPEYGYAAIDVFMCGACDPRRCLPALERFFRPERTEVRVLARGGRP</sequence>
<evidence type="ECO:0000256" key="8">
    <source>
        <dbReference type="ARBA" id="ARBA00023270"/>
    </source>
</evidence>
<dbReference type="AlphaFoldDB" id="A0A940MPN3"/>
<keyword evidence="3" id="KW-0068">Autocatalytic cleavage</keyword>
<dbReference type="InterPro" id="IPR016067">
    <property type="entry name" value="S-AdoMet_deCO2ase_core"/>
</dbReference>
<evidence type="ECO:0000313" key="10">
    <source>
        <dbReference type="EMBL" id="MBP0483555.1"/>
    </source>
</evidence>
<keyword evidence="8" id="KW-0704">Schiff base</keyword>
<dbReference type="GO" id="GO:0004014">
    <property type="term" value="F:adenosylmethionine decarboxylase activity"/>
    <property type="evidence" value="ECO:0007669"/>
    <property type="project" value="UniProtKB-EC"/>
</dbReference>
<name>A0A940MPN3_9RHOB</name>